<reference evidence="1 2" key="1">
    <citation type="submission" date="2015-11" db="EMBL/GenBank/DDBJ databases">
        <title>Genome Sequence of Bacillus simplex strain VanAntwerpen2.</title>
        <authorList>
            <person name="Couger M.B."/>
        </authorList>
    </citation>
    <scope>NUCLEOTIDE SEQUENCE [LARGE SCALE GENOMIC DNA]</scope>
    <source>
        <strain evidence="1 2">VanAntwerpen02</strain>
    </source>
</reference>
<dbReference type="InterPro" id="IPR023162">
    <property type="entry name" value="Apc36109-like_dom_sf"/>
</dbReference>
<sequence length="86" mass="9766">MDTQQMNIALVAVLQEWDPFRIGGDLYEPEIADTVVAIRDIDSPRELAEKIQSIYEFAFDESIDFDKCLEVAQKLLIIKNDASCSL</sequence>
<evidence type="ECO:0000313" key="2">
    <source>
        <dbReference type="Proteomes" id="UP000064189"/>
    </source>
</evidence>
<name>A0A109MTL8_9BACI</name>
<dbReference type="InterPro" id="IPR015053">
    <property type="entry name" value="DUF1871"/>
</dbReference>
<accession>A0A109MTL8</accession>
<comment type="caution">
    <text evidence="1">The sequence shown here is derived from an EMBL/GenBank/DDBJ whole genome shotgun (WGS) entry which is preliminary data.</text>
</comment>
<dbReference type="SUPFAM" id="SSF116922">
    <property type="entry name" value="YugE-like"/>
    <property type="match status" value="1"/>
</dbReference>
<organism evidence="1 2">
    <name type="scientific">Peribacillus simplex</name>
    <dbReference type="NCBI Taxonomy" id="1478"/>
    <lineage>
        <taxon>Bacteria</taxon>
        <taxon>Bacillati</taxon>
        <taxon>Bacillota</taxon>
        <taxon>Bacilli</taxon>
        <taxon>Bacillales</taxon>
        <taxon>Bacillaceae</taxon>
        <taxon>Peribacillus</taxon>
    </lineage>
</organism>
<dbReference type="AlphaFoldDB" id="A0A109MTL8"/>
<keyword evidence="2" id="KW-1185">Reference proteome</keyword>
<dbReference type="Gene3D" id="1.10.340.20">
    <property type="entry name" value="Apc36109-like domain"/>
    <property type="match status" value="1"/>
</dbReference>
<gene>
    <name evidence="1" type="ORF">AS888_09385</name>
</gene>
<dbReference type="RefSeq" id="WP_061143889.1">
    <property type="nucleotide sequence ID" value="NZ_LNNH01000046.1"/>
</dbReference>
<dbReference type="Proteomes" id="UP000064189">
    <property type="component" value="Unassembled WGS sequence"/>
</dbReference>
<evidence type="ECO:0000313" key="1">
    <source>
        <dbReference type="EMBL" id="KWW12565.1"/>
    </source>
</evidence>
<dbReference type="EMBL" id="LNNH01000046">
    <property type="protein sequence ID" value="KWW12565.1"/>
    <property type="molecule type" value="Genomic_DNA"/>
</dbReference>
<evidence type="ECO:0008006" key="3">
    <source>
        <dbReference type="Google" id="ProtNLM"/>
    </source>
</evidence>
<protein>
    <recommendedName>
        <fullName evidence="3">DUF1871 family protein</fullName>
    </recommendedName>
</protein>
<proteinExistence type="predicted"/>
<dbReference type="Pfam" id="PF08958">
    <property type="entry name" value="DUF1871"/>
    <property type="match status" value="1"/>
</dbReference>